<dbReference type="Gene3D" id="3.40.630.30">
    <property type="match status" value="1"/>
</dbReference>
<reference evidence="2 3" key="1">
    <citation type="submission" date="2019-02" db="EMBL/GenBank/DDBJ databases">
        <title>Draft genome sequence of Amycolatopsis sp. 8-3EHSu isolated from roots of Suaeda maritima.</title>
        <authorList>
            <person name="Duangmal K."/>
            <person name="Chantavorakit T."/>
        </authorList>
    </citation>
    <scope>NUCLEOTIDE SEQUENCE [LARGE SCALE GENOMIC DNA]</scope>
    <source>
        <strain evidence="2 3">8-3EHSu</strain>
    </source>
</reference>
<protein>
    <submittedName>
        <fullName evidence="2">N-acetyltransferase</fullName>
    </submittedName>
</protein>
<evidence type="ECO:0000259" key="1">
    <source>
        <dbReference type="PROSITE" id="PS51186"/>
    </source>
</evidence>
<name>A0A4Q7J6G6_9PSEU</name>
<dbReference type="OrthoDB" id="9795199at2"/>
<dbReference type="PANTHER" id="PTHR43610:SF1">
    <property type="entry name" value="N-ACETYLTRANSFERASE DOMAIN-CONTAINING PROTEIN"/>
    <property type="match status" value="1"/>
</dbReference>
<feature type="domain" description="N-acetyltransferase" evidence="1">
    <location>
        <begin position="14"/>
        <end position="178"/>
    </location>
</feature>
<dbReference type="PROSITE" id="PS51186">
    <property type="entry name" value="GNAT"/>
    <property type="match status" value="1"/>
</dbReference>
<dbReference type="SUPFAM" id="SSF55729">
    <property type="entry name" value="Acyl-CoA N-acyltransferases (Nat)"/>
    <property type="match status" value="1"/>
</dbReference>
<keyword evidence="3" id="KW-1185">Reference proteome</keyword>
<dbReference type="EMBL" id="SFCC01000011">
    <property type="protein sequence ID" value="RZQ61594.1"/>
    <property type="molecule type" value="Genomic_DNA"/>
</dbReference>
<evidence type="ECO:0000313" key="3">
    <source>
        <dbReference type="Proteomes" id="UP000292003"/>
    </source>
</evidence>
<accession>A0A4Q7J6G6</accession>
<gene>
    <name evidence="2" type="ORF">EWH70_21705</name>
</gene>
<proteinExistence type="predicted"/>
<dbReference type="RefSeq" id="WP_130477327.1">
    <property type="nucleotide sequence ID" value="NZ_SFCC01000011.1"/>
</dbReference>
<sequence length="206" mass="23183">MIWNERPTLAGEHVRLEPLELHHTEGLFEAGRDPDVWTWLSVFQPADVAATRDMITSILADPARQAFAQIDACTGAVAGTTSYYQLDARNRILCIGHTWIGTPWQRTALNTEAKLLLLTHAFDVRDANRVAWETDINNTRSQRAIERLGAVREGILRGHRIRKEGSIRDTVLYSVTKPEWPVVRDRLAARLAETTARPATPATRLV</sequence>
<dbReference type="AlphaFoldDB" id="A0A4Q7J6G6"/>
<keyword evidence="2" id="KW-0808">Transferase</keyword>
<dbReference type="GO" id="GO:0016747">
    <property type="term" value="F:acyltransferase activity, transferring groups other than amino-acyl groups"/>
    <property type="evidence" value="ECO:0007669"/>
    <property type="project" value="InterPro"/>
</dbReference>
<dbReference type="PANTHER" id="PTHR43610">
    <property type="entry name" value="BLL6696 PROTEIN"/>
    <property type="match status" value="1"/>
</dbReference>
<organism evidence="2 3">
    <name type="scientific">Amycolatopsis suaedae</name>
    <dbReference type="NCBI Taxonomy" id="2510978"/>
    <lineage>
        <taxon>Bacteria</taxon>
        <taxon>Bacillati</taxon>
        <taxon>Actinomycetota</taxon>
        <taxon>Actinomycetes</taxon>
        <taxon>Pseudonocardiales</taxon>
        <taxon>Pseudonocardiaceae</taxon>
        <taxon>Amycolatopsis</taxon>
    </lineage>
</organism>
<evidence type="ECO:0000313" key="2">
    <source>
        <dbReference type="EMBL" id="RZQ61594.1"/>
    </source>
</evidence>
<dbReference type="Pfam" id="PF13302">
    <property type="entry name" value="Acetyltransf_3"/>
    <property type="match status" value="1"/>
</dbReference>
<comment type="caution">
    <text evidence="2">The sequence shown here is derived from an EMBL/GenBank/DDBJ whole genome shotgun (WGS) entry which is preliminary data.</text>
</comment>
<dbReference type="Proteomes" id="UP000292003">
    <property type="component" value="Unassembled WGS sequence"/>
</dbReference>
<dbReference type="InterPro" id="IPR016181">
    <property type="entry name" value="Acyl_CoA_acyltransferase"/>
</dbReference>
<dbReference type="InterPro" id="IPR000182">
    <property type="entry name" value="GNAT_dom"/>
</dbReference>